<feature type="region of interest" description="Disordered" evidence="1">
    <location>
        <begin position="1"/>
        <end position="22"/>
    </location>
</feature>
<dbReference type="EMBL" id="JBEDUW010000001">
    <property type="protein sequence ID" value="KAK9951443.1"/>
    <property type="molecule type" value="Genomic_DNA"/>
</dbReference>
<evidence type="ECO:0000313" key="4">
    <source>
        <dbReference type="Proteomes" id="UP001457282"/>
    </source>
</evidence>
<evidence type="ECO:0000259" key="2">
    <source>
        <dbReference type="Pfam" id="PF07258"/>
    </source>
</evidence>
<dbReference type="PANTHER" id="PTHR15663:SF6">
    <property type="entry name" value="COMM DOMAIN-CONTAINING PROTEIN-RELATED"/>
    <property type="match status" value="1"/>
</dbReference>
<gene>
    <name evidence="3" type="ORF">M0R45_006884</name>
</gene>
<dbReference type="PANTHER" id="PTHR15663">
    <property type="entry name" value="COMM DOMAIN-CONTAINING PROTEIN 9"/>
    <property type="match status" value="1"/>
</dbReference>
<dbReference type="InterPro" id="IPR037360">
    <property type="entry name" value="COMMD9"/>
</dbReference>
<reference evidence="3 4" key="1">
    <citation type="journal article" date="2023" name="G3 (Bethesda)">
        <title>A chromosome-length genome assembly and annotation of blackberry (Rubus argutus, cv. 'Hillquist').</title>
        <authorList>
            <person name="Bruna T."/>
            <person name="Aryal R."/>
            <person name="Dudchenko O."/>
            <person name="Sargent D.J."/>
            <person name="Mead D."/>
            <person name="Buti M."/>
            <person name="Cavallini A."/>
            <person name="Hytonen T."/>
            <person name="Andres J."/>
            <person name="Pham M."/>
            <person name="Weisz D."/>
            <person name="Mascagni F."/>
            <person name="Usai G."/>
            <person name="Natali L."/>
            <person name="Bassil N."/>
            <person name="Fernandez G.E."/>
            <person name="Lomsadze A."/>
            <person name="Armour M."/>
            <person name="Olukolu B."/>
            <person name="Poorten T."/>
            <person name="Britton C."/>
            <person name="Davik J."/>
            <person name="Ashrafi H."/>
            <person name="Aiden E.L."/>
            <person name="Borodovsky M."/>
            <person name="Worthington M."/>
        </authorList>
    </citation>
    <scope>NUCLEOTIDE SEQUENCE [LARGE SCALE GENOMIC DNA]</scope>
    <source>
        <strain evidence="3">PI 553951</strain>
    </source>
</reference>
<sequence length="111" mass="12244">MSLGASTPTTASDFTPMSPHNLGTLSRLKSMTWSMENSNSGSANRVAVINLKLQQCTKSSLDEIEVKFQLTRDTLEAMLRSLTYIREQLSSMIGTDSGRSQKKQKQSDNVV</sequence>
<dbReference type="InterPro" id="IPR017920">
    <property type="entry name" value="COMM"/>
</dbReference>
<evidence type="ECO:0000256" key="1">
    <source>
        <dbReference type="SAM" id="MobiDB-lite"/>
    </source>
</evidence>
<dbReference type="Pfam" id="PF07258">
    <property type="entry name" value="COMM_domain"/>
    <property type="match status" value="1"/>
</dbReference>
<organism evidence="3 4">
    <name type="scientific">Rubus argutus</name>
    <name type="common">Southern blackberry</name>
    <dbReference type="NCBI Taxonomy" id="59490"/>
    <lineage>
        <taxon>Eukaryota</taxon>
        <taxon>Viridiplantae</taxon>
        <taxon>Streptophyta</taxon>
        <taxon>Embryophyta</taxon>
        <taxon>Tracheophyta</taxon>
        <taxon>Spermatophyta</taxon>
        <taxon>Magnoliopsida</taxon>
        <taxon>eudicotyledons</taxon>
        <taxon>Gunneridae</taxon>
        <taxon>Pentapetalae</taxon>
        <taxon>rosids</taxon>
        <taxon>fabids</taxon>
        <taxon>Rosales</taxon>
        <taxon>Rosaceae</taxon>
        <taxon>Rosoideae</taxon>
        <taxon>Rosoideae incertae sedis</taxon>
        <taxon>Rubus</taxon>
    </lineage>
</organism>
<comment type="caution">
    <text evidence="3">The sequence shown here is derived from an EMBL/GenBank/DDBJ whole genome shotgun (WGS) entry which is preliminary data.</text>
</comment>
<protein>
    <recommendedName>
        <fullName evidence="2">COMM domain-containing protein</fullName>
    </recommendedName>
</protein>
<keyword evidence="4" id="KW-1185">Reference proteome</keyword>
<dbReference type="AlphaFoldDB" id="A0AAW1YS96"/>
<proteinExistence type="predicted"/>
<feature type="domain" description="COMM" evidence="2">
    <location>
        <begin position="25"/>
        <end position="83"/>
    </location>
</feature>
<evidence type="ECO:0000313" key="3">
    <source>
        <dbReference type="EMBL" id="KAK9951443.1"/>
    </source>
</evidence>
<name>A0AAW1YS96_RUBAR</name>
<feature type="compositionally biased region" description="Polar residues" evidence="1">
    <location>
        <begin position="1"/>
        <end position="15"/>
    </location>
</feature>
<dbReference type="Proteomes" id="UP001457282">
    <property type="component" value="Unassembled WGS sequence"/>
</dbReference>
<accession>A0AAW1YS96</accession>